<dbReference type="PIRSF" id="PIRSF000398">
    <property type="entry name" value="M_m6A_EcoRV"/>
    <property type="match status" value="1"/>
</dbReference>
<protein>
    <recommendedName>
        <fullName evidence="2">site-specific DNA-methyltransferase (adenine-specific)</fullName>
        <ecNumber evidence="2">2.1.1.72</ecNumber>
    </recommendedName>
</protein>
<comment type="similarity">
    <text evidence="1">Belongs to the N(4)/N(6)-methyltransferase family.</text>
</comment>
<dbReference type="InterPro" id="IPR002052">
    <property type="entry name" value="DNA_methylase_N6_adenine_CS"/>
</dbReference>
<evidence type="ECO:0000256" key="1">
    <source>
        <dbReference type="ARBA" id="ARBA00006594"/>
    </source>
</evidence>
<dbReference type="InterPro" id="IPR029063">
    <property type="entry name" value="SAM-dependent_MTases_sf"/>
</dbReference>
<dbReference type="PANTHER" id="PTHR30481:SF2">
    <property type="entry name" value="SITE-SPECIFIC DNA-METHYLTRANSFERASE (ADENINE-SPECIFIC)"/>
    <property type="match status" value="1"/>
</dbReference>
<dbReference type="Pfam" id="PF02086">
    <property type="entry name" value="MethyltransfD12"/>
    <property type="match status" value="1"/>
</dbReference>
<evidence type="ECO:0000256" key="4">
    <source>
        <dbReference type="ARBA" id="ARBA00022679"/>
    </source>
</evidence>
<dbReference type="GO" id="GO:0032259">
    <property type="term" value="P:methylation"/>
    <property type="evidence" value="ECO:0007669"/>
    <property type="project" value="UniProtKB-KW"/>
</dbReference>
<dbReference type="PANTHER" id="PTHR30481">
    <property type="entry name" value="DNA ADENINE METHYLASE"/>
    <property type="match status" value="1"/>
</dbReference>
<dbReference type="PRINTS" id="PR00505">
    <property type="entry name" value="D12N6MTFRASE"/>
</dbReference>
<dbReference type="Proteomes" id="UP001523550">
    <property type="component" value="Unassembled WGS sequence"/>
</dbReference>
<evidence type="ECO:0000313" key="7">
    <source>
        <dbReference type="EMBL" id="MCP1727260.1"/>
    </source>
</evidence>
<keyword evidence="5" id="KW-0949">S-adenosyl-L-methionine</keyword>
<evidence type="ECO:0000313" key="8">
    <source>
        <dbReference type="Proteomes" id="UP001523550"/>
    </source>
</evidence>
<dbReference type="PROSITE" id="PS00092">
    <property type="entry name" value="N6_MTASE"/>
    <property type="match status" value="1"/>
</dbReference>
<dbReference type="InterPro" id="IPR012263">
    <property type="entry name" value="M_m6A_EcoRV"/>
</dbReference>
<keyword evidence="4 7" id="KW-0808">Transferase</keyword>
<dbReference type="EMBL" id="JALJYF010000001">
    <property type="protein sequence ID" value="MCP1727260.1"/>
    <property type="molecule type" value="Genomic_DNA"/>
</dbReference>
<keyword evidence="3 7" id="KW-0489">Methyltransferase</keyword>
<dbReference type="InterPro" id="IPR023095">
    <property type="entry name" value="Ade_MeTrfase_dom_2"/>
</dbReference>
<comment type="catalytic activity">
    <reaction evidence="6">
        <text>a 2'-deoxyadenosine in DNA + S-adenosyl-L-methionine = an N(6)-methyl-2'-deoxyadenosine in DNA + S-adenosyl-L-homocysteine + H(+)</text>
        <dbReference type="Rhea" id="RHEA:15197"/>
        <dbReference type="Rhea" id="RHEA-COMP:12418"/>
        <dbReference type="Rhea" id="RHEA-COMP:12419"/>
        <dbReference type="ChEBI" id="CHEBI:15378"/>
        <dbReference type="ChEBI" id="CHEBI:57856"/>
        <dbReference type="ChEBI" id="CHEBI:59789"/>
        <dbReference type="ChEBI" id="CHEBI:90615"/>
        <dbReference type="ChEBI" id="CHEBI:90616"/>
        <dbReference type="EC" id="2.1.1.72"/>
    </reaction>
</comment>
<dbReference type="GO" id="GO:0009007">
    <property type="term" value="F:site-specific DNA-methyltransferase (adenine-specific) activity"/>
    <property type="evidence" value="ECO:0007669"/>
    <property type="project" value="UniProtKB-EC"/>
</dbReference>
<gene>
    <name evidence="7" type="ORF">J2T60_001225</name>
</gene>
<evidence type="ECO:0000256" key="2">
    <source>
        <dbReference type="ARBA" id="ARBA00011900"/>
    </source>
</evidence>
<dbReference type="Gene3D" id="1.10.1020.10">
    <property type="entry name" value="Adenine-specific Methyltransferase, Domain 2"/>
    <property type="match status" value="1"/>
</dbReference>
<evidence type="ECO:0000256" key="3">
    <source>
        <dbReference type="ARBA" id="ARBA00022603"/>
    </source>
</evidence>
<keyword evidence="8" id="KW-1185">Reference proteome</keyword>
<evidence type="ECO:0000256" key="6">
    <source>
        <dbReference type="ARBA" id="ARBA00047942"/>
    </source>
</evidence>
<accession>A0ABT1G7I8</accession>
<sequence>MAEIMRANDLSGGWYAEPYVGGAGVALHLLLGGYVRKVYINDIDPAVYAFWESVLNFPDELISLLWQAPITVEERDKQVGVLNSIERHSTVDVGFAALYVNRTSRSGILSGGVVGGRSQAGMWKIDARFNKKTISERIELVSRYSNRICLFNLDALDFLTQLPAANSDPGLVYLDPPYFSKGGGLYRNAYQHGDHESIAEFVKHIEYPWVVTYDDTPEIEDLYHWAKGGRFSIYYTANNSSRRHATELIYTKGLDLDPPPYSKR</sequence>
<dbReference type="Gene3D" id="3.40.50.150">
    <property type="entry name" value="Vaccinia Virus protein VP39"/>
    <property type="match status" value="1"/>
</dbReference>
<evidence type="ECO:0000256" key="5">
    <source>
        <dbReference type="ARBA" id="ARBA00022691"/>
    </source>
</evidence>
<dbReference type="SUPFAM" id="SSF53335">
    <property type="entry name" value="S-adenosyl-L-methionine-dependent methyltransferases"/>
    <property type="match status" value="1"/>
</dbReference>
<proteinExistence type="inferred from homology"/>
<comment type="caution">
    <text evidence="7">The sequence shown here is derived from an EMBL/GenBank/DDBJ whole genome shotgun (WGS) entry which is preliminary data.</text>
</comment>
<dbReference type="InterPro" id="IPR012327">
    <property type="entry name" value="MeTrfase_D12"/>
</dbReference>
<dbReference type="EC" id="2.1.1.72" evidence="2"/>
<reference evidence="7 8" key="1">
    <citation type="submission" date="2022-03" db="EMBL/GenBank/DDBJ databases">
        <title>Genomic Encyclopedia of Type Strains, Phase III (KMG-III): the genomes of soil and plant-associated and newly described type strains.</title>
        <authorList>
            <person name="Whitman W."/>
        </authorList>
    </citation>
    <scope>NUCLEOTIDE SEQUENCE [LARGE SCALE GENOMIC DNA]</scope>
    <source>
        <strain evidence="7 8">BSker1</strain>
    </source>
</reference>
<name>A0ABT1G7I8_9GAMM</name>
<organism evidence="7 8">
    <name type="scientific">Natronospira proteinivora</name>
    <dbReference type="NCBI Taxonomy" id="1807133"/>
    <lineage>
        <taxon>Bacteria</taxon>
        <taxon>Pseudomonadati</taxon>
        <taxon>Pseudomonadota</taxon>
        <taxon>Gammaproteobacteria</taxon>
        <taxon>Natronospirales</taxon>
        <taxon>Natronospiraceae</taxon>
        <taxon>Natronospira</taxon>
    </lineage>
</organism>